<dbReference type="PANTHER" id="PTHR33908:SF11">
    <property type="entry name" value="MEMBRANE PROTEIN"/>
    <property type="match status" value="1"/>
</dbReference>
<name>A0A4U0NW71_9ACTN</name>
<dbReference type="AlphaFoldDB" id="A0A4U0NW71"/>
<keyword evidence="7 8" id="KW-0472">Membrane</keyword>
<evidence type="ECO:0000256" key="1">
    <source>
        <dbReference type="ARBA" id="ARBA00004651"/>
    </source>
</evidence>
<dbReference type="Proteomes" id="UP000308697">
    <property type="component" value="Unassembled WGS sequence"/>
</dbReference>
<dbReference type="RefSeq" id="WP_136737959.1">
    <property type="nucleotide sequence ID" value="NZ_SUMB01000001.1"/>
</dbReference>
<evidence type="ECO:0000256" key="8">
    <source>
        <dbReference type="SAM" id="Phobius"/>
    </source>
</evidence>
<gene>
    <name evidence="10" type="ORF">FCH28_02350</name>
</gene>
<keyword evidence="2" id="KW-1003">Cell membrane</keyword>
<evidence type="ECO:0000256" key="7">
    <source>
        <dbReference type="ARBA" id="ARBA00023136"/>
    </source>
</evidence>
<evidence type="ECO:0000259" key="9">
    <source>
        <dbReference type="Pfam" id="PF13231"/>
    </source>
</evidence>
<evidence type="ECO:0000256" key="6">
    <source>
        <dbReference type="ARBA" id="ARBA00022989"/>
    </source>
</evidence>
<dbReference type="GO" id="GO:0005886">
    <property type="term" value="C:plasma membrane"/>
    <property type="evidence" value="ECO:0007669"/>
    <property type="project" value="UniProtKB-SubCell"/>
</dbReference>
<evidence type="ECO:0000256" key="4">
    <source>
        <dbReference type="ARBA" id="ARBA00022679"/>
    </source>
</evidence>
<dbReference type="Pfam" id="PF13231">
    <property type="entry name" value="PMT_2"/>
    <property type="match status" value="1"/>
</dbReference>
<protein>
    <recommendedName>
        <fullName evidence="9">Glycosyltransferase RgtA/B/C/D-like domain-containing protein</fullName>
    </recommendedName>
</protein>
<feature type="domain" description="Glycosyltransferase RgtA/B/C/D-like" evidence="9">
    <location>
        <begin position="86"/>
        <end position="173"/>
    </location>
</feature>
<evidence type="ECO:0000256" key="2">
    <source>
        <dbReference type="ARBA" id="ARBA00022475"/>
    </source>
</evidence>
<organism evidence="10 11">
    <name type="scientific">Streptomyces piniterrae</name>
    <dbReference type="NCBI Taxonomy" id="2571125"/>
    <lineage>
        <taxon>Bacteria</taxon>
        <taxon>Bacillati</taxon>
        <taxon>Actinomycetota</taxon>
        <taxon>Actinomycetes</taxon>
        <taxon>Kitasatosporales</taxon>
        <taxon>Streptomycetaceae</taxon>
        <taxon>Streptomyces</taxon>
    </lineage>
</organism>
<keyword evidence="11" id="KW-1185">Reference proteome</keyword>
<evidence type="ECO:0000313" key="11">
    <source>
        <dbReference type="Proteomes" id="UP000308697"/>
    </source>
</evidence>
<feature type="transmembrane region" description="Helical" evidence="8">
    <location>
        <begin position="356"/>
        <end position="376"/>
    </location>
</feature>
<evidence type="ECO:0000256" key="5">
    <source>
        <dbReference type="ARBA" id="ARBA00022692"/>
    </source>
</evidence>
<reference evidence="10 11" key="1">
    <citation type="submission" date="2019-04" db="EMBL/GenBank/DDBJ databases">
        <title>Streptomyces piniterrae sp. nov., a heliquinomycin-producing actinomycete isolated from rhizosphere soil of Pinus yunnanensis.</title>
        <authorList>
            <person name="Zhuang X."/>
            <person name="Zhao J."/>
        </authorList>
    </citation>
    <scope>NUCLEOTIDE SEQUENCE [LARGE SCALE GENOMIC DNA]</scope>
    <source>
        <strain evidence="11">jys28</strain>
    </source>
</reference>
<feature type="transmembrane region" description="Helical" evidence="8">
    <location>
        <begin position="267"/>
        <end position="290"/>
    </location>
</feature>
<feature type="transmembrane region" description="Helical" evidence="8">
    <location>
        <begin position="209"/>
        <end position="229"/>
    </location>
</feature>
<dbReference type="InterPro" id="IPR050297">
    <property type="entry name" value="LipidA_mod_glycosyltrf_83"/>
</dbReference>
<accession>A0A4U0NW71</accession>
<dbReference type="GO" id="GO:0016763">
    <property type="term" value="F:pentosyltransferase activity"/>
    <property type="evidence" value="ECO:0007669"/>
    <property type="project" value="TreeGrafter"/>
</dbReference>
<feature type="transmembrane region" description="Helical" evidence="8">
    <location>
        <begin position="397"/>
        <end position="415"/>
    </location>
</feature>
<feature type="transmembrane region" description="Helical" evidence="8">
    <location>
        <begin position="126"/>
        <end position="142"/>
    </location>
</feature>
<dbReference type="OrthoDB" id="5318634at2"/>
<comment type="subcellular location">
    <subcellularLocation>
        <location evidence="1">Cell membrane</location>
        <topology evidence="1">Multi-pass membrane protein</topology>
    </subcellularLocation>
</comment>
<sequence length="548" mass="58141">MSLDLDSGATPVTGRGAARAPVGAHRLPGWVVPGAPALLALALGLWGLPRQGALWRDEAATWEAAQRSVPEIWHMIGQVDVVHCLYYLLIHTVFEVFGPGLAALRLPSVLGAVIAAAATAATGRRLTGPMGGLSAGLVLALLPVMQRYAQEGRAFALVSAGVVVATWLLVGAVCPERSGTSPDGRERRGEWAWAWRWGAYTAVMLTTALLNWLSLLALAAHGVTVLIAWRAGQRPLLARWLAAAAVIVSGTLPLILASRRQVDQVAWIPPASGVTLLGVTAMLVVALICARVPRHRISHSRIPPHRIPQQGIPSQHPRSERTELSHVAVGLPLLAVPQSVLLLASWLVKPLYVDRYVLFAYTGLALLVGPAVARAVRAAVSYGRTGGRSWRRIPGEALLAGVVAVVFAALLPLELSLRTPASRTDDVRVTADRVAALARPGDGIVFVPDQRRDAALVTPSSFRGLHDLALAESPVASGTLYGVEAAPPRIRAAMLARKRIVVVTDIGSTPAPATPRDRAKLATLAQHFTLTSSAEAGGRRVLVYVRTR</sequence>
<comment type="caution">
    <text evidence="10">The sequence shown here is derived from an EMBL/GenBank/DDBJ whole genome shotgun (WGS) entry which is preliminary data.</text>
</comment>
<keyword evidence="5 8" id="KW-0812">Transmembrane</keyword>
<proteinExistence type="predicted"/>
<feature type="transmembrane region" description="Helical" evidence="8">
    <location>
        <begin position="324"/>
        <end position="344"/>
    </location>
</feature>
<keyword evidence="4" id="KW-0808">Transferase</keyword>
<keyword evidence="3" id="KW-0328">Glycosyltransferase</keyword>
<feature type="transmembrane region" description="Helical" evidence="8">
    <location>
        <begin position="27"/>
        <end position="48"/>
    </location>
</feature>
<dbReference type="EMBL" id="SUMB01000001">
    <property type="protein sequence ID" value="TJZ59007.1"/>
    <property type="molecule type" value="Genomic_DNA"/>
</dbReference>
<feature type="transmembrane region" description="Helical" evidence="8">
    <location>
        <begin position="154"/>
        <end position="173"/>
    </location>
</feature>
<feature type="transmembrane region" description="Helical" evidence="8">
    <location>
        <begin position="236"/>
        <end position="255"/>
    </location>
</feature>
<dbReference type="GO" id="GO:0009103">
    <property type="term" value="P:lipopolysaccharide biosynthetic process"/>
    <property type="evidence" value="ECO:0007669"/>
    <property type="project" value="UniProtKB-ARBA"/>
</dbReference>
<evidence type="ECO:0000313" key="10">
    <source>
        <dbReference type="EMBL" id="TJZ59007.1"/>
    </source>
</evidence>
<evidence type="ECO:0000256" key="3">
    <source>
        <dbReference type="ARBA" id="ARBA00022676"/>
    </source>
</evidence>
<dbReference type="PANTHER" id="PTHR33908">
    <property type="entry name" value="MANNOSYLTRANSFERASE YKCB-RELATED"/>
    <property type="match status" value="1"/>
</dbReference>
<keyword evidence="6 8" id="KW-1133">Transmembrane helix</keyword>
<dbReference type="InterPro" id="IPR038731">
    <property type="entry name" value="RgtA/B/C-like"/>
</dbReference>